<dbReference type="EMBL" id="FMYM01000001">
    <property type="protein sequence ID" value="SDB81075.1"/>
    <property type="molecule type" value="Genomic_DNA"/>
</dbReference>
<gene>
    <name evidence="1" type="ORF">SAMN05421737_10118</name>
</gene>
<dbReference type="Proteomes" id="UP000242662">
    <property type="component" value="Unassembled WGS sequence"/>
</dbReference>
<name>A0A1G6GH44_9BACI</name>
<protein>
    <submittedName>
        <fullName evidence="1">Uncharacterized protein</fullName>
    </submittedName>
</protein>
<organism evidence="1 2">
    <name type="scientific">Shouchella lonarensis</name>
    <dbReference type="NCBI Taxonomy" id="1464122"/>
    <lineage>
        <taxon>Bacteria</taxon>
        <taxon>Bacillati</taxon>
        <taxon>Bacillota</taxon>
        <taxon>Bacilli</taxon>
        <taxon>Bacillales</taxon>
        <taxon>Bacillaceae</taxon>
        <taxon>Shouchella</taxon>
    </lineage>
</organism>
<reference evidence="2" key="1">
    <citation type="submission" date="2016-09" db="EMBL/GenBank/DDBJ databases">
        <authorList>
            <person name="Varghese N."/>
            <person name="Submissions S."/>
        </authorList>
    </citation>
    <scope>NUCLEOTIDE SEQUENCE [LARGE SCALE GENOMIC DNA]</scope>
    <source>
        <strain evidence="2">25nlg</strain>
    </source>
</reference>
<dbReference type="AlphaFoldDB" id="A0A1G6GH44"/>
<keyword evidence="2" id="KW-1185">Reference proteome</keyword>
<dbReference type="RefSeq" id="WP_090774248.1">
    <property type="nucleotide sequence ID" value="NZ_FMYM01000001.1"/>
</dbReference>
<sequence length="148" mass="17252">MNNRRPILHISIYYQGNSQIQNALLEKLSAYSKRLVEDPCNPLVDIRIDTLDTQEEKQVLLELSYHSVLTNIFVKPLKSTDQFHHVIITLAELTIQRLYEKNPNTGTENWLLISLTPLKESDSSYNIQWCTGYNCCQANHHWDSFQQC</sequence>
<evidence type="ECO:0000313" key="2">
    <source>
        <dbReference type="Proteomes" id="UP000242662"/>
    </source>
</evidence>
<dbReference type="OrthoDB" id="3035493at2"/>
<evidence type="ECO:0000313" key="1">
    <source>
        <dbReference type="EMBL" id="SDB81075.1"/>
    </source>
</evidence>
<accession>A0A1G6GH44</accession>
<proteinExistence type="predicted"/>